<accession>A0A383DMT4</accession>
<protein>
    <submittedName>
        <fullName evidence="1">Uncharacterized protein</fullName>
    </submittedName>
</protein>
<dbReference type="EMBL" id="UINC01218229">
    <property type="protein sequence ID" value="SVE45168.1"/>
    <property type="molecule type" value="Genomic_DNA"/>
</dbReference>
<reference evidence="1" key="1">
    <citation type="submission" date="2018-05" db="EMBL/GenBank/DDBJ databases">
        <authorList>
            <person name="Lanie J.A."/>
            <person name="Ng W.-L."/>
            <person name="Kazmierczak K.M."/>
            <person name="Andrzejewski T.M."/>
            <person name="Davidsen T.M."/>
            <person name="Wayne K.J."/>
            <person name="Tettelin H."/>
            <person name="Glass J.I."/>
            <person name="Rusch D."/>
            <person name="Podicherti R."/>
            <person name="Tsui H.-C.T."/>
            <person name="Winkler M.E."/>
        </authorList>
    </citation>
    <scope>NUCLEOTIDE SEQUENCE</scope>
</reference>
<dbReference type="AlphaFoldDB" id="A0A383DMT4"/>
<organism evidence="1">
    <name type="scientific">marine metagenome</name>
    <dbReference type="NCBI Taxonomy" id="408172"/>
    <lineage>
        <taxon>unclassified sequences</taxon>
        <taxon>metagenomes</taxon>
        <taxon>ecological metagenomes</taxon>
    </lineage>
</organism>
<proteinExistence type="predicted"/>
<gene>
    <name evidence="1" type="ORF">METZ01_LOCUS498022</name>
</gene>
<sequence>MENIANARPLDYLKALPTDGAKITSSMLDSKADLQDLIDGAEMFRAPTPMPDDGTLYEWDVDFGWIEAM</sequence>
<name>A0A383DMT4_9ZZZZ</name>
<evidence type="ECO:0000313" key="1">
    <source>
        <dbReference type="EMBL" id="SVE45168.1"/>
    </source>
</evidence>